<dbReference type="Proteomes" id="UP000050795">
    <property type="component" value="Unassembled WGS sequence"/>
</dbReference>
<keyword evidence="4 7" id="KW-0472">Membrane</keyword>
<protein>
    <recommendedName>
        <fullName evidence="10">Sphingomyelin phosphodiesterase 4</fullName>
    </recommendedName>
</protein>
<organism evidence="8 9">
    <name type="scientific">Trichobilharzia regenti</name>
    <name type="common">Nasal bird schistosome</name>
    <dbReference type="NCBI Taxonomy" id="157069"/>
    <lineage>
        <taxon>Eukaryota</taxon>
        <taxon>Metazoa</taxon>
        <taxon>Spiralia</taxon>
        <taxon>Lophotrochozoa</taxon>
        <taxon>Platyhelminthes</taxon>
        <taxon>Trematoda</taxon>
        <taxon>Digenea</taxon>
        <taxon>Strigeidida</taxon>
        <taxon>Schistosomatoidea</taxon>
        <taxon>Schistosomatidae</taxon>
        <taxon>Trichobilharzia</taxon>
    </lineage>
</organism>
<evidence type="ECO:0008006" key="10">
    <source>
        <dbReference type="Google" id="ProtNLM"/>
    </source>
</evidence>
<evidence type="ECO:0000256" key="4">
    <source>
        <dbReference type="ARBA" id="ARBA00023136"/>
    </source>
</evidence>
<reference evidence="9" key="2">
    <citation type="submission" date="2023-11" db="UniProtKB">
        <authorList>
            <consortium name="WormBaseParasite"/>
        </authorList>
    </citation>
    <scope>IDENTIFICATION</scope>
</reference>
<evidence type="ECO:0000256" key="3">
    <source>
        <dbReference type="ARBA" id="ARBA00022989"/>
    </source>
</evidence>
<dbReference type="GO" id="GO:0016020">
    <property type="term" value="C:membrane"/>
    <property type="evidence" value="ECO:0007669"/>
    <property type="project" value="UniProtKB-SubCell"/>
</dbReference>
<reference evidence="8" key="1">
    <citation type="submission" date="2022-06" db="EMBL/GenBank/DDBJ databases">
        <authorList>
            <person name="Berger JAMES D."/>
            <person name="Berger JAMES D."/>
        </authorList>
    </citation>
    <scope>NUCLEOTIDE SEQUENCE [LARGE SCALE GENOMIC DNA]</scope>
</reference>
<comment type="subcellular location">
    <subcellularLocation>
        <location evidence="1">Membrane</location>
        <topology evidence="1">Single-pass membrane protein</topology>
    </subcellularLocation>
</comment>
<dbReference type="GO" id="GO:0006685">
    <property type="term" value="P:sphingomyelin catabolic process"/>
    <property type="evidence" value="ECO:0007669"/>
    <property type="project" value="TreeGrafter"/>
</dbReference>
<sequence length="846" mass="97755">MRSTVCLSLPLSERLKELNIFVSRGNAQDIHAFLVPIVDNIFGYSDGTEGWGLHTLKESDDPHLFGCIREFLSPNGRFLEVLSSKLSSEFPVCKYDFPLWLLSASSQNFIRSVEGKLSQMHITLNAFCYYMFSFMCYTSYPKWKQNILLCDLENSLYFTLFSDYISFYLYTDPVTVNVMVSRLQLLRAGPQSPAYQRSYFNESASHFANESMESHISDFRLFWQTDTMLQAICEFLLSWQASDLSKGLSVGSAGTMTLSAPQNHAELWLILSNKPTVCQVFLIRSFLKNFYFALFNNTSPSHFQIPQQQIIWNKILHYRKYLRASQGMIISSELHPLSANLMNEFLQFMISCFQHWPLDLSFEVVLETWLSSIQPWRYAQSPQPQGSTRLSPIAIDVPMNSQINIDNDCYPEWLAFVARHYSLYVAVFLLFLQRAVRTDLRVCRNAHMIYRVTKVFSQDGFKSLIRDAEKMLSENQLQQLDDSQLSEIMLNGMLSGEQTGLWNPVLIKSVERLLNAMETTRANLQSEIMQKMHKSPSNSNGFFNQFTEWLYSLLIMDTYSTDDNINKCISYLTEGIHALSAFFEISETSEGTNSFSPKPLPTGRIQWDDLAPSPIILRPHLKSPTSPSQYYTGRYSSRATTSPSFEYNQHNQPSENTSSSSSVITQDTLNNFNSLESDDYLTPLDRFQIIMGLKRPNICRKSTTREYASLSCTSYESRYILRVCNYLEDKLNKMMRRRFIHWCSLPGIQGRLSRQILLPTTTSTTINQTNRQSYSKCNTHINPRISLRCLANYYILTRLFLLYIFAYVCVGIHSPMSYVLCLIIFYMLFHIFKAFLGICREKIKQM</sequence>
<dbReference type="PANTHER" id="PTHR12988">
    <property type="entry name" value="SPHINGOMYELIN PHOSPHODIESTERASE 4"/>
    <property type="match status" value="1"/>
</dbReference>
<evidence type="ECO:0000256" key="1">
    <source>
        <dbReference type="ARBA" id="ARBA00004167"/>
    </source>
</evidence>
<feature type="transmembrane region" description="Helical" evidence="7">
    <location>
        <begin position="816"/>
        <end position="836"/>
    </location>
</feature>
<keyword evidence="3 7" id="KW-1133">Transmembrane helix</keyword>
<name>A0AA85K9G5_TRIRE</name>
<proteinExistence type="predicted"/>
<evidence type="ECO:0000313" key="8">
    <source>
        <dbReference type="Proteomes" id="UP000050795"/>
    </source>
</evidence>
<evidence type="ECO:0000256" key="5">
    <source>
        <dbReference type="SAM" id="Coils"/>
    </source>
</evidence>
<feature type="transmembrane region" description="Helical" evidence="7">
    <location>
        <begin position="790"/>
        <end position="810"/>
    </location>
</feature>
<dbReference type="PANTHER" id="PTHR12988:SF6">
    <property type="entry name" value="SPHINGOMYELIN PHOSPHODIESTERASE 4"/>
    <property type="match status" value="1"/>
</dbReference>
<evidence type="ECO:0000313" key="9">
    <source>
        <dbReference type="WBParaSite" id="TREG1_74310.1"/>
    </source>
</evidence>
<accession>A0AA85K9G5</accession>
<evidence type="ECO:0000256" key="2">
    <source>
        <dbReference type="ARBA" id="ARBA00022692"/>
    </source>
</evidence>
<dbReference type="GO" id="GO:0046513">
    <property type="term" value="P:ceramide biosynthetic process"/>
    <property type="evidence" value="ECO:0007669"/>
    <property type="project" value="TreeGrafter"/>
</dbReference>
<feature type="transmembrane region" description="Helical" evidence="7">
    <location>
        <begin position="413"/>
        <end position="432"/>
    </location>
</feature>
<keyword evidence="2 7" id="KW-0812">Transmembrane</keyword>
<keyword evidence="5" id="KW-0175">Coiled coil</keyword>
<evidence type="ECO:0000256" key="7">
    <source>
        <dbReference type="SAM" id="Phobius"/>
    </source>
</evidence>
<dbReference type="WBParaSite" id="TREG1_74310.1">
    <property type="protein sequence ID" value="TREG1_74310.1"/>
    <property type="gene ID" value="TREG1_74310"/>
</dbReference>
<dbReference type="GO" id="GO:0046475">
    <property type="term" value="P:glycerophospholipid catabolic process"/>
    <property type="evidence" value="ECO:0007669"/>
    <property type="project" value="TreeGrafter"/>
</dbReference>
<dbReference type="InterPro" id="IPR024129">
    <property type="entry name" value="Sphingomy_SMPD4"/>
</dbReference>
<evidence type="ECO:0000256" key="6">
    <source>
        <dbReference type="SAM" id="MobiDB-lite"/>
    </source>
</evidence>
<dbReference type="AlphaFoldDB" id="A0AA85K9G5"/>
<dbReference type="GO" id="GO:0050290">
    <property type="term" value="F:sphingomyelin phosphodiesterase D activity"/>
    <property type="evidence" value="ECO:0007669"/>
    <property type="project" value="InterPro"/>
</dbReference>
<feature type="coiled-coil region" evidence="5">
    <location>
        <begin position="507"/>
        <end position="534"/>
    </location>
</feature>
<feature type="region of interest" description="Disordered" evidence="6">
    <location>
        <begin position="642"/>
        <end position="663"/>
    </location>
</feature>
<dbReference type="Pfam" id="PF14724">
    <property type="entry name" value="mit_SMPDase"/>
    <property type="match status" value="3"/>
</dbReference>
<keyword evidence="8" id="KW-1185">Reference proteome</keyword>